<dbReference type="InterPro" id="IPR029069">
    <property type="entry name" value="HotDog_dom_sf"/>
</dbReference>
<dbReference type="AlphaFoldDB" id="A0A0B3BXZ7"/>
<dbReference type="SUPFAM" id="SSF54637">
    <property type="entry name" value="Thioesterase/thiol ester dehydrase-isomerase"/>
    <property type="match status" value="1"/>
</dbReference>
<dbReference type="EMBL" id="JTAK01000005">
    <property type="protein sequence ID" value="KHO64237.1"/>
    <property type="molecule type" value="Genomic_DNA"/>
</dbReference>
<dbReference type="InterPro" id="IPR022002">
    <property type="entry name" value="ChsH2_Znr"/>
</dbReference>
<dbReference type="OrthoDB" id="9801735at2"/>
<dbReference type="CDD" id="cd03450">
    <property type="entry name" value="NodN"/>
    <property type="match status" value="1"/>
</dbReference>
<evidence type="ECO:0000313" key="4">
    <source>
        <dbReference type="EMBL" id="KHO64237.1"/>
    </source>
</evidence>
<dbReference type="STRING" id="706570.PT85_13480"/>
<sequence>MSNKPMPVMTEISAPFWNGLKEGRIQLQQCNACQAWNFYPRRHCARCLAHDLTWKEVSGRGTLYTFTVARIPTLPEFAGPDAQILAVVELEQGVRINTTLVGLAPEAIEIGMPVKPVRAQVKDDGTVLLRYTGADVALDFIDEVVRAPAPVKPDERPPRRQIDVGDEQALQALVSEAFTDWSNQVLVDQALIDAFAELSGDDYWIHTDPERARKEGPFGGTIAHGALVQVIMSRMQVPLPFEITGFTNMVNYGSDRLRFPSPVPAGSLVHSRCRVKAVERNKRGTQLTLEFNVHVVGQERPAVINDLVILYM</sequence>
<dbReference type="InterPro" id="IPR052513">
    <property type="entry name" value="Thioester_dehydratase-like"/>
</dbReference>
<evidence type="ECO:0000259" key="1">
    <source>
        <dbReference type="Pfam" id="PF01575"/>
    </source>
</evidence>
<evidence type="ECO:0000259" key="3">
    <source>
        <dbReference type="Pfam" id="PF12172"/>
    </source>
</evidence>
<dbReference type="SUPFAM" id="SSF50249">
    <property type="entry name" value="Nucleic acid-binding proteins"/>
    <property type="match status" value="1"/>
</dbReference>
<proteinExistence type="predicted"/>
<dbReference type="Pfam" id="PF01796">
    <property type="entry name" value="OB_ChsH2_C"/>
    <property type="match status" value="1"/>
</dbReference>
<dbReference type="RefSeq" id="WP_039606913.1">
    <property type="nucleotide sequence ID" value="NZ_FMUP01000003.1"/>
</dbReference>
<dbReference type="PANTHER" id="PTHR34075">
    <property type="entry name" value="BLR3430 PROTEIN"/>
    <property type="match status" value="1"/>
</dbReference>
<feature type="domain" description="ChsH2 rubredoxin-like zinc ribbon" evidence="3">
    <location>
        <begin position="17"/>
        <end position="52"/>
    </location>
</feature>
<dbReference type="Gene3D" id="6.10.30.10">
    <property type="match status" value="1"/>
</dbReference>
<feature type="domain" description="MaoC-like" evidence="1">
    <location>
        <begin position="183"/>
        <end position="282"/>
    </location>
</feature>
<dbReference type="InterPro" id="IPR039375">
    <property type="entry name" value="NodN-like"/>
</dbReference>
<evidence type="ECO:0000259" key="2">
    <source>
        <dbReference type="Pfam" id="PF01796"/>
    </source>
</evidence>
<reference evidence="4 5" key="1">
    <citation type="submission" date="2014-11" db="EMBL/GenBank/DDBJ databases">
        <title>Genome sequence of Pseudomonas tuomuerensis JCM 14085.</title>
        <authorList>
            <person name="Shin S.-K."/>
            <person name="Yi H."/>
        </authorList>
    </citation>
    <scope>NUCLEOTIDE SEQUENCE [LARGE SCALE GENOMIC DNA]</scope>
    <source>
        <strain evidence="4 5">JCM 14085</strain>
    </source>
</reference>
<dbReference type="InterPro" id="IPR012340">
    <property type="entry name" value="NA-bd_OB-fold"/>
</dbReference>
<dbReference type="InterPro" id="IPR002878">
    <property type="entry name" value="ChsH2_C"/>
</dbReference>
<dbReference type="PANTHER" id="PTHR34075:SF5">
    <property type="entry name" value="BLR3430 PROTEIN"/>
    <property type="match status" value="1"/>
</dbReference>
<gene>
    <name evidence="4" type="ORF">PT85_13480</name>
</gene>
<dbReference type="Pfam" id="PF01575">
    <property type="entry name" value="MaoC_dehydratas"/>
    <property type="match status" value="1"/>
</dbReference>
<accession>A0A0B3BXZ7</accession>
<dbReference type="Pfam" id="PF12172">
    <property type="entry name" value="zf-ChsH2"/>
    <property type="match status" value="1"/>
</dbReference>
<name>A0A0B3BXZ7_9PSED</name>
<evidence type="ECO:0000313" key="5">
    <source>
        <dbReference type="Proteomes" id="UP000030980"/>
    </source>
</evidence>
<keyword evidence="5" id="KW-1185">Reference proteome</keyword>
<dbReference type="Proteomes" id="UP000030980">
    <property type="component" value="Unassembled WGS sequence"/>
</dbReference>
<protein>
    <submittedName>
        <fullName evidence="4">Acyl dehydratase</fullName>
    </submittedName>
</protein>
<dbReference type="InterPro" id="IPR002539">
    <property type="entry name" value="MaoC-like_dom"/>
</dbReference>
<comment type="caution">
    <text evidence="4">The sequence shown here is derived from an EMBL/GenBank/DDBJ whole genome shotgun (WGS) entry which is preliminary data.</text>
</comment>
<feature type="domain" description="ChsH2 C-terminal OB-fold" evidence="2">
    <location>
        <begin position="54"/>
        <end position="117"/>
    </location>
</feature>
<organism evidence="4 5">
    <name type="scientific">Pseudomonas flexibilis</name>
    <dbReference type="NCBI Taxonomy" id="706570"/>
    <lineage>
        <taxon>Bacteria</taxon>
        <taxon>Pseudomonadati</taxon>
        <taxon>Pseudomonadota</taxon>
        <taxon>Gammaproteobacteria</taxon>
        <taxon>Pseudomonadales</taxon>
        <taxon>Pseudomonadaceae</taxon>
        <taxon>Pseudomonas</taxon>
    </lineage>
</organism>
<dbReference type="Gene3D" id="3.10.129.10">
    <property type="entry name" value="Hotdog Thioesterase"/>
    <property type="match status" value="1"/>
</dbReference>